<organism evidence="1 2">
    <name type="scientific">Haematococcus lacustris</name>
    <name type="common">Green alga</name>
    <name type="synonym">Haematococcus pluvialis</name>
    <dbReference type="NCBI Taxonomy" id="44745"/>
    <lineage>
        <taxon>Eukaryota</taxon>
        <taxon>Viridiplantae</taxon>
        <taxon>Chlorophyta</taxon>
        <taxon>core chlorophytes</taxon>
        <taxon>Chlorophyceae</taxon>
        <taxon>CS clade</taxon>
        <taxon>Chlamydomonadales</taxon>
        <taxon>Haematococcaceae</taxon>
        <taxon>Haematococcus</taxon>
    </lineage>
</organism>
<evidence type="ECO:0000313" key="2">
    <source>
        <dbReference type="Proteomes" id="UP000485058"/>
    </source>
</evidence>
<accession>A0A699YVG3</accession>
<proteinExistence type="predicted"/>
<dbReference type="AlphaFoldDB" id="A0A699YVG3"/>
<dbReference type="Proteomes" id="UP000485058">
    <property type="component" value="Unassembled WGS sequence"/>
</dbReference>
<comment type="caution">
    <text evidence="1">The sequence shown here is derived from an EMBL/GenBank/DDBJ whole genome shotgun (WGS) entry which is preliminary data.</text>
</comment>
<keyword evidence="2" id="KW-1185">Reference proteome</keyword>
<gene>
    <name evidence="1" type="ORF">HaLaN_09647</name>
</gene>
<protein>
    <submittedName>
        <fullName evidence="1">Uncharacterized protein</fullName>
    </submittedName>
</protein>
<evidence type="ECO:0000313" key="1">
    <source>
        <dbReference type="EMBL" id="GFH13710.1"/>
    </source>
</evidence>
<name>A0A699YVG3_HAELA</name>
<dbReference type="EMBL" id="BLLF01000643">
    <property type="protein sequence ID" value="GFH13710.1"/>
    <property type="molecule type" value="Genomic_DNA"/>
</dbReference>
<sequence>MQQAGAKIAARVSLTIDGFSGALHQGYKVGAYASGWRYIHECTMSVTNQLQSKPPMQCSSAWQYVFSEQFMQVHSLVRPHVSILWHSPIACHRPAPFGPATLHIPLLSTQ</sequence>
<reference evidence="1 2" key="1">
    <citation type="submission" date="2020-02" db="EMBL/GenBank/DDBJ databases">
        <title>Draft genome sequence of Haematococcus lacustris strain NIES-144.</title>
        <authorList>
            <person name="Morimoto D."/>
            <person name="Nakagawa S."/>
            <person name="Yoshida T."/>
            <person name="Sawayama S."/>
        </authorList>
    </citation>
    <scope>NUCLEOTIDE SEQUENCE [LARGE SCALE GENOMIC DNA]</scope>
    <source>
        <strain evidence="1 2">NIES-144</strain>
    </source>
</reference>